<keyword evidence="1" id="KW-0812">Transmembrane</keyword>
<sequence>MPKLKLSAFISATCLMSLMFYGVTGFSQTPRSTIRLTTDPSISQLAPFEAEAETHKPPARLTLEAIDANGQPLTNAKIRIQILTPSKTPWFTTDFPIVEGTKLLDIDAIAPQGKVQLQQTFPIRGTYQLLVNVTPQTANAFTPFQQTLTLSIPENWIKYRNFAILAAVLLIVGLVGGWIIGGRQLIQPGEIAPQRVRLLLSGAVIVAIAALLYVNVSAEMAQSGMSMPMSHMAETAPKSDASAVRQVQGLEMRLTGDKSAIVGQPARLQVNVIDSQTKQPVSDVQLKVTTTQLENNWNAFAYEGLNDTTGQFSWQQQFFDGAPHRIEVEVFPSSNAIRKFQPFQVEQTIEVEGVTPPLQVRLTGLVYFTGLIVVGLLAGFGIRRRQQLPY</sequence>
<evidence type="ECO:0000313" key="2">
    <source>
        <dbReference type="EMBL" id="BAY59376.1"/>
    </source>
</evidence>
<keyword evidence="1" id="KW-0472">Membrane</keyword>
<feature type="transmembrane region" description="Helical" evidence="1">
    <location>
        <begin position="162"/>
        <end position="186"/>
    </location>
</feature>
<protein>
    <submittedName>
        <fullName evidence="2">Uncharacterized protein</fullName>
    </submittedName>
</protein>
<dbReference type="Proteomes" id="UP000217895">
    <property type="component" value="Plasmid Plasmid1 dna"/>
</dbReference>
<organism evidence="2 3">
    <name type="scientific">Leptolyngbya boryana NIES-2135</name>
    <dbReference type="NCBI Taxonomy" id="1973484"/>
    <lineage>
        <taxon>Bacteria</taxon>
        <taxon>Bacillati</taxon>
        <taxon>Cyanobacteriota</taxon>
        <taxon>Cyanophyceae</taxon>
        <taxon>Leptolyngbyales</taxon>
        <taxon>Leptolyngbyaceae</taxon>
        <taxon>Leptolyngbya group</taxon>
        <taxon>Leptolyngbya</taxon>
    </lineage>
</organism>
<reference evidence="2 3" key="1">
    <citation type="submission" date="2017-06" db="EMBL/GenBank/DDBJ databases">
        <title>Genome sequencing of cyanobaciteial culture collection at National Institute for Environmental Studies (NIES).</title>
        <authorList>
            <person name="Hirose Y."/>
            <person name="Shimura Y."/>
            <person name="Fujisawa T."/>
            <person name="Nakamura Y."/>
            <person name="Kawachi M."/>
        </authorList>
    </citation>
    <scope>NUCLEOTIDE SEQUENCE [LARGE SCALE GENOMIC DNA]</scope>
    <source>
        <strain evidence="2 3">NIES-2135</strain>
        <plasmid evidence="3">Plasmid Plasmid1 dna</plasmid>
    </source>
</reference>
<dbReference type="AlphaFoldDB" id="A0A1Z4JRP7"/>
<keyword evidence="1" id="KW-1133">Transmembrane helix</keyword>
<dbReference type="EMBL" id="AP018204">
    <property type="protein sequence ID" value="BAY59376.1"/>
    <property type="molecule type" value="Genomic_DNA"/>
</dbReference>
<gene>
    <name evidence="2" type="ORF">NIES2135_62530</name>
</gene>
<keyword evidence="2" id="KW-0614">Plasmid</keyword>
<geneLocation type="plasmid" evidence="2">
    <name>plasmid1</name>
</geneLocation>
<proteinExistence type="predicted"/>
<evidence type="ECO:0000313" key="3">
    <source>
        <dbReference type="Proteomes" id="UP000217895"/>
    </source>
</evidence>
<accession>A0A1Z4JRP7</accession>
<keyword evidence="3" id="KW-1185">Reference proteome</keyword>
<feature type="transmembrane region" description="Helical" evidence="1">
    <location>
        <begin position="198"/>
        <end position="218"/>
    </location>
</feature>
<name>A0A1Z4JRP7_LEPBY</name>
<feature type="transmembrane region" description="Helical" evidence="1">
    <location>
        <begin position="364"/>
        <end position="382"/>
    </location>
</feature>
<evidence type="ECO:0000256" key="1">
    <source>
        <dbReference type="SAM" id="Phobius"/>
    </source>
</evidence>